<dbReference type="InterPro" id="IPR004839">
    <property type="entry name" value="Aminotransferase_I/II_large"/>
</dbReference>
<dbReference type="Proteomes" id="UP000008177">
    <property type="component" value="Unplaced contigs"/>
</dbReference>
<dbReference type="AlphaFoldDB" id="G2YCL5"/>
<dbReference type="InParanoid" id="G2YCL5"/>
<reference evidence="3" key="1">
    <citation type="journal article" date="2011" name="PLoS Genet.">
        <title>Genomic analysis of the necrotrophic fungal pathogens Sclerotinia sclerotiorum and Botrytis cinerea.</title>
        <authorList>
            <person name="Amselem J."/>
            <person name="Cuomo C.A."/>
            <person name="van Kan J.A."/>
            <person name="Viaud M."/>
            <person name="Benito E.P."/>
            <person name="Couloux A."/>
            <person name="Coutinho P.M."/>
            <person name="de Vries R.P."/>
            <person name="Dyer P.S."/>
            <person name="Fillinger S."/>
            <person name="Fournier E."/>
            <person name="Gout L."/>
            <person name="Hahn M."/>
            <person name="Kohn L."/>
            <person name="Lapalu N."/>
            <person name="Plummer K.M."/>
            <person name="Pradier J.M."/>
            <person name="Quevillon E."/>
            <person name="Sharon A."/>
            <person name="Simon A."/>
            <person name="ten Have A."/>
            <person name="Tudzynski B."/>
            <person name="Tudzynski P."/>
            <person name="Wincker P."/>
            <person name="Andrew M."/>
            <person name="Anthouard V."/>
            <person name="Beever R.E."/>
            <person name="Beffa R."/>
            <person name="Benoit I."/>
            <person name="Bouzid O."/>
            <person name="Brault B."/>
            <person name="Chen Z."/>
            <person name="Choquer M."/>
            <person name="Collemare J."/>
            <person name="Cotton P."/>
            <person name="Danchin E.G."/>
            <person name="Da Silva C."/>
            <person name="Gautier A."/>
            <person name="Giraud C."/>
            <person name="Giraud T."/>
            <person name="Gonzalez C."/>
            <person name="Grossetete S."/>
            <person name="Guldener U."/>
            <person name="Henrissat B."/>
            <person name="Howlett B.J."/>
            <person name="Kodira C."/>
            <person name="Kretschmer M."/>
            <person name="Lappartient A."/>
            <person name="Leroch M."/>
            <person name="Levis C."/>
            <person name="Mauceli E."/>
            <person name="Neuveglise C."/>
            <person name="Oeser B."/>
            <person name="Pearson M."/>
            <person name="Poulain J."/>
            <person name="Poussereau N."/>
            <person name="Quesneville H."/>
            <person name="Rascle C."/>
            <person name="Schumacher J."/>
            <person name="Segurens B."/>
            <person name="Sexton A."/>
            <person name="Silva E."/>
            <person name="Sirven C."/>
            <person name="Soanes D.M."/>
            <person name="Talbot N.J."/>
            <person name="Templeton M."/>
            <person name="Yandava C."/>
            <person name="Yarden O."/>
            <person name="Zeng Q."/>
            <person name="Rollins J.A."/>
            <person name="Lebrun M.H."/>
            <person name="Dickman M."/>
        </authorList>
    </citation>
    <scope>NUCLEOTIDE SEQUENCE [LARGE SCALE GENOMIC DNA]</scope>
    <source>
        <strain evidence="3">T4</strain>
    </source>
</reference>
<dbReference type="GO" id="GO:0030170">
    <property type="term" value="F:pyridoxal phosphate binding"/>
    <property type="evidence" value="ECO:0007669"/>
    <property type="project" value="InterPro"/>
</dbReference>
<evidence type="ECO:0000313" key="2">
    <source>
        <dbReference type="EMBL" id="CCD34844.1"/>
    </source>
</evidence>
<evidence type="ECO:0000313" key="3">
    <source>
        <dbReference type="Proteomes" id="UP000008177"/>
    </source>
</evidence>
<name>G2YCL5_BOTF4</name>
<dbReference type="Pfam" id="PF00155">
    <property type="entry name" value="Aminotran_1_2"/>
    <property type="match status" value="1"/>
</dbReference>
<accession>G2YCL5</accession>
<dbReference type="HOGENOM" id="CLU_2573613_0_0_1"/>
<gene>
    <name evidence="2" type="ORF">BofuT4_uP098200.1</name>
</gene>
<evidence type="ECO:0000259" key="1">
    <source>
        <dbReference type="Pfam" id="PF00155"/>
    </source>
</evidence>
<dbReference type="SUPFAM" id="SSF53383">
    <property type="entry name" value="PLP-dependent transferases"/>
    <property type="match status" value="1"/>
</dbReference>
<organism evidence="2 3">
    <name type="scientific">Botryotinia fuckeliana (strain T4)</name>
    <name type="common">Noble rot fungus</name>
    <name type="synonym">Botrytis cinerea</name>
    <dbReference type="NCBI Taxonomy" id="999810"/>
    <lineage>
        <taxon>Eukaryota</taxon>
        <taxon>Fungi</taxon>
        <taxon>Dikarya</taxon>
        <taxon>Ascomycota</taxon>
        <taxon>Pezizomycotina</taxon>
        <taxon>Leotiomycetes</taxon>
        <taxon>Helotiales</taxon>
        <taxon>Sclerotiniaceae</taxon>
        <taxon>Botrytis</taxon>
    </lineage>
</organism>
<dbReference type="InterPro" id="IPR015424">
    <property type="entry name" value="PyrdxlP-dep_Trfase"/>
</dbReference>
<dbReference type="Gene3D" id="3.90.1150.10">
    <property type="entry name" value="Aspartate Aminotransferase, domain 1"/>
    <property type="match status" value="1"/>
</dbReference>
<protein>
    <recommendedName>
        <fullName evidence="1">Aminotransferase class I/classII large domain-containing protein</fullName>
    </recommendedName>
</protein>
<dbReference type="InterPro" id="IPR015422">
    <property type="entry name" value="PyrdxlP-dep_Trfase_small"/>
</dbReference>
<proteinExistence type="predicted"/>
<dbReference type="EMBL" id="FQ790318">
    <property type="protein sequence ID" value="CCD34844.1"/>
    <property type="molecule type" value="Genomic_DNA"/>
</dbReference>
<feature type="domain" description="Aminotransferase class I/classII large" evidence="1">
    <location>
        <begin position="4"/>
        <end position="76"/>
    </location>
</feature>
<sequence length="81" mass="9557">MYRNSGFFLWIDLSPFLEIQDRDNEDLWEAEKMLSSKLLKAGIEMSTGFAYHNEKPGWFRIIFSVEREVLEEGLRSVRIGL</sequence>